<evidence type="ECO:0000313" key="2">
    <source>
        <dbReference type="Proteomes" id="UP000198598"/>
    </source>
</evidence>
<protein>
    <submittedName>
        <fullName evidence="1">Uncharacterized protein</fullName>
    </submittedName>
</protein>
<dbReference type="AlphaFoldDB" id="A0A1I2D4M8"/>
<dbReference type="Proteomes" id="UP000198598">
    <property type="component" value="Unassembled WGS sequence"/>
</dbReference>
<evidence type="ECO:0000313" key="1">
    <source>
        <dbReference type="EMBL" id="SFE75461.1"/>
    </source>
</evidence>
<sequence>MIGDINPVLYNVSWKVVKRFADVEIAAIQQLPEGLEEYAKALEHLQHLIKESYTYVPWG</sequence>
<gene>
    <name evidence="1" type="ORF">SAMN05216167_1196</name>
</gene>
<accession>A0A1I2D4M8</accession>
<dbReference type="EMBL" id="FOLQ01000019">
    <property type="protein sequence ID" value="SFE75461.1"/>
    <property type="molecule type" value="Genomic_DNA"/>
</dbReference>
<proteinExistence type="predicted"/>
<organism evidence="1 2">
    <name type="scientific">Spirosoma endophyticum</name>
    <dbReference type="NCBI Taxonomy" id="662367"/>
    <lineage>
        <taxon>Bacteria</taxon>
        <taxon>Pseudomonadati</taxon>
        <taxon>Bacteroidota</taxon>
        <taxon>Cytophagia</taxon>
        <taxon>Cytophagales</taxon>
        <taxon>Cytophagaceae</taxon>
        <taxon>Spirosoma</taxon>
    </lineage>
</organism>
<dbReference type="RefSeq" id="WP_093832630.1">
    <property type="nucleotide sequence ID" value="NZ_FOLQ01000019.1"/>
</dbReference>
<name>A0A1I2D4M8_9BACT</name>
<dbReference type="STRING" id="662367.SAMN05216167_1196"/>
<keyword evidence="2" id="KW-1185">Reference proteome</keyword>
<reference evidence="1 2" key="1">
    <citation type="submission" date="2016-10" db="EMBL/GenBank/DDBJ databases">
        <authorList>
            <person name="de Groot N.N."/>
        </authorList>
    </citation>
    <scope>NUCLEOTIDE SEQUENCE [LARGE SCALE GENOMIC DNA]</scope>
    <source>
        <strain evidence="1 2">DSM 26130</strain>
    </source>
</reference>